<reference evidence="2 3" key="1">
    <citation type="submission" date="2023-05" db="EMBL/GenBank/DDBJ databases">
        <title>B98-5 Cell Line De Novo Hybrid Assembly: An Optical Mapping Approach.</title>
        <authorList>
            <person name="Kananen K."/>
            <person name="Auerbach J.A."/>
            <person name="Kautto E."/>
            <person name="Blachly J.S."/>
        </authorList>
    </citation>
    <scope>NUCLEOTIDE SEQUENCE [LARGE SCALE GENOMIC DNA]</scope>
    <source>
        <strain evidence="2">B95-8</strain>
        <tissue evidence="2">Cell line</tissue>
    </source>
</reference>
<organism evidence="2 3">
    <name type="scientific">Saguinus oedipus</name>
    <name type="common">Cotton-top tamarin</name>
    <name type="synonym">Oedipomidas oedipus</name>
    <dbReference type="NCBI Taxonomy" id="9490"/>
    <lineage>
        <taxon>Eukaryota</taxon>
        <taxon>Metazoa</taxon>
        <taxon>Chordata</taxon>
        <taxon>Craniata</taxon>
        <taxon>Vertebrata</taxon>
        <taxon>Euteleostomi</taxon>
        <taxon>Mammalia</taxon>
        <taxon>Eutheria</taxon>
        <taxon>Euarchontoglires</taxon>
        <taxon>Primates</taxon>
        <taxon>Haplorrhini</taxon>
        <taxon>Platyrrhini</taxon>
        <taxon>Cebidae</taxon>
        <taxon>Callitrichinae</taxon>
        <taxon>Saguinus</taxon>
    </lineage>
</organism>
<gene>
    <name evidence="2" type="primary">SNAP29_2</name>
    <name evidence="2" type="ORF">P7K49_002541</name>
</gene>
<accession>A0ABQ9WI71</accession>
<evidence type="ECO:0000313" key="3">
    <source>
        <dbReference type="Proteomes" id="UP001266305"/>
    </source>
</evidence>
<proteinExistence type="predicted"/>
<keyword evidence="3" id="KW-1185">Reference proteome</keyword>
<dbReference type="EMBL" id="JASSZA010000001">
    <property type="protein sequence ID" value="KAK2121155.1"/>
    <property type="molecule type" value="Genomic_DNA"/>
</dbReference>
<sequence length="123" mass="13615">MSAYPKSYNPFDDDGEDEGARPAPWRDARDLADELDEPADRQQYLRQEVLRRAEATAASTSRSLTLMYESEKVGVASSETGASWVRSIVKHANTGQIYVKDEDFTNSISKGDPPALDPPLPLL</sequence>
<feature type="compositionally biased region" description="Basic and acidic residues" evidence="1">
    <location>
        <begin position="18"/>
        <end position="32"/>
    </location>
</feature>
<name>A0ABQ9WI71_SAGOE</name>
<dbReference type="Gene3D" id="1.20.5.110">
    <property type="match status" value="1"/>
</dbReference>
<feature type="region of interest" description="Disordered" evidence="1">
    <location>
        <begin position="1"/>
        <end position="42"/>
    </location>
</feature>
<comment type="caution">
    <text evidence="2">The sequence shown here is derived from an EMBL/GenBank/DDBJ whole genome shotgun (WGS) entry which is preliminary data.</text>
</comment>
<dbReference type="Proteomes" id="UP001266305">
    <property type="component" value="Unassembled WGS sequence"/>
</dbReference>
<protein>
    <submittedName>
        <fullName evidence="2">Synaptosomal-associated protein 29</fullName>
    </submittedName>
</protein>
<feature type="region of interest" description="Disordered" evidence="1">
    <location>
        <begin position="104"/>
        <end position="123"/>
    </location>
</feature>
<evidence type="ECO:0000256" key="1">
    <source>
        <dbReference type="SAM" id="MobiDB-lite"/>
    </source>
</evidence>
<evidence type="ECO:0000313" key="2">
    <source>
        <dbReference type="EMBL" id="KAK2121155.1"/>
    </source>
</evidence>